<proteinExistence type="inferred from homology"/>
<evidence type="ECO:0000256" key="3">
    <source>
        <dbReference type="ARBA" id="ARBA00023274"/>
    </source>
</evidence>
<dbReference type="EMBL" id="KE561106">
    <property type="protein sequence ID" value="EPZ32845.1"/>
    <property type="molecule type" value="Genomic_DNA"/>
</dbReference>
<dbReference type="AlphaFoldDB" id="A0A075ARN9"/>
<dbReference type="InterPro" id="IPR000271">
    <property type="entry name" value="Ribosomal_bL34"/>
</dbReference>
<protein>
    <submittedName>
        <fullName evidence="4">Uncharacterized protein</fullName>
    </submittedName>
</protein>
<evidence type="ECO:0000256" key="2">
    <source>
        <dbReference type="ARBA" id="ARBA00022980"/>
    </source>
</evidence>
<dbReference type="GO" id="GO:0003735">
    <property type="term" value="F:structural constituent of ribosome"/>
    <property type="evidence" value="ECO:0007669"/>
    <property type="project" value="InterPro"/>
</dbReference>
<organism evidence="4 5">
    <name type="scientific">Rozella allomycis (strain CSF55)</name>
    <dbReference type="NCBI Taxonomy" id="988480"/>
    <lineage>
        <taxon>Eukaryota</taxon>
        <taxon>Fungi</taxon>
        <taxon>Fungi incertae sedis</taxon>
        <taxon>Cryptomycota</taxon>
        <taxon>Cryptomycota incertae sedis</taxon>
        <taxon>Rozella</taxon>
    </lineage>
</organism>
<dbReference type="Proteomes" id="UP000030755">
    <property type="component" value="Unassembled WGS sequence"/>
</dbReference>
<dbReference type="GO" id="GO:0005762">
    <property type="term" value="C:mitochondrial large ribosomal subunit"/>
    <property type="evidence" value="ECO:0007669"/>
    <property type="project" value="TreeGrafter"/>
</dbReference>
<sequence length="84" mass="9963">MLGIARRIGTSIIKISHAPYQKITNINTNPFQFVQIRSKVFFENYEPNYRKRKRKVGFLARLKTKAGKKILFRRWMKGRKHLGA</sequence>
<evidence type="ECO:0000256" key="1">
    <source>
        <dbReference type="ARBA" id="ARBA00010111"/>
    </source>
</evidence>
<accession>A0A075ARN9</accession>
<dbReference type="OrthoDB" id="431691at2759"/>
<evidence type="ECO:0000313" key="5">
    <source>
        <dbReference type="Proteomes" id="UP000030755"/>
    </source>
</evidence>
<comment type="similarity">
    <text evidence="1">Belongs to the bacterial ribosomal protein bL34 family.</text>
</comment>
<keyword evidence="3" id="KW-0687">Ribonucleoprotein</keyword>
<dbReference type="PANTHER" id="PTHR14503">
    <property type="entry name" value="MITOCHONDRIAL RIBOSOMAL PROTEIN 34 FAMILY MEMBER"/>
    <property type="match status" value="1"/>
</dbReference>
<evidence type="ECO:0000313" key="4">
    <source>
        <dbReference type="EMBL" id="EPZ32845.1"/>
    </source>
</evidence>
<dbReference type="Gene3D" id="1.10.287.3980">
    <property type="match status" value="1"/>
</dbReference>
<reference evidence="4 5" key="1">
    <citation type="journal article" date="2013" name="Curr. Biol.">
        <title>Shared signatures of parasitism and phylogenomics unite Cryptomycota and microsporidia.</title>
        <authorList>
            <person name="James T.Y."/>
            <person name="Pelin A."/>
            <person name="Bonen L."/>
            <person name="Ahrendt S."/>
            <person name="Sain D."/>
            <person name="Corradi N."/>
            <person name="Stajich J.E."/>
        </authorList>
    </citation>
    <scope>NUCLEOTIDE SEQUENCE [LARGE SCALE GENOMIC DNA]</scope>
    <source>
        <strain evidence="4 5">CSF55</strain>
    </source>
</reference>
<keyword evidence="2" id="KW-0689">Ribosomal protein</keyword>
<dbReference type="PANTHER" id="PTHR14503:SF4">
    <property type="entry name" value="LARGE RIBOSOMAL SUBUNIT PROTEIN BL34M"/>
    <property type="match status" value="1"/>
</dbReference>
<name>A0A075ARN9_ROZAC</name>
<dbReference type="HAMAP" id="MF_00391">
    <property type="entry name" value="Ribosomal_bL34"/>
    <property type="match status" value="1"/>
</dbReference>
<dbReference type="Pfam" id="PF00468">
    <property type="entry name" value="Ribosomal_L34"/>
    <property type="match status" value="1"/>
</dbReference>
<dbReference type="NCBIfam" id="TIGR01030">
    <property type="entry name" value="rpmH_bact"/>
    <property type="match status" value="1"/>
</dbReference>
<gene>
    <name evidence="4" type="ORF">O9G_004892</name>
</gene>
<dbReference type="GO" id="GO:0006412">
    <property type="term" value="P:translation"/>
    <property type="evidence" value="ECO:0007669"/>
    <property type="project" value="InterPro"/>
</dbReference>
<dbReference type="HOGENOM" id="CLU_2528723_0_0_1"/>
<keyword evidence="5" id="KW-1185">Reference proteome</keyword>